<sequence>MSYQKEIKAHFEKNKEKWFGEIENGKWRNSENFYHHILPKEEEVLNLLETYRDNLIEYLEKKKIKKHIYFHHLNSSQAMCLNFFYPLLAENELDVILMLIGLNEEIDYDNTCFEKASDIEKNKNYRPTSFDFYIKTVSGKNVFFEIKYTEQEFGKAKPDDLHKQKFDNVYKDNLNAIKEKYHDQKVFLENYQILRNLICIAENSYVCFIYPSGNKKIKEQAENAKSKFVKSELKNHFKPLTWESVLDYTEKNVKNESIKKQLKDFKEKYKI</sequence>
<feature type="coiled-coil region" evidence="1">
    <location>
        <begin position="214"/>
        <end position="268"/>
    </location>
</feature>
<organism evidence="2 3">
    <name type="scientific">Flavobacterium hankyongi</name>
    <dbReference type="NCBI Taxonomy" id="1176532"/>
    <lineage>
        <taxon>Bacteria</taxon>
        <taxon>Pseudomonadati</taxon>
        <taxon>Bacteroidota</taxon>
        <taxon>Flavobacteriia</taxon>
        <taxon>Flavobacteriales</taxon>
        <taxon>Flavobacteriaceae</taxon>
        <taxon>Flavobacterium</taxon>
    </lineage>
</organism>
<gene>
    <name evidence="2" type="ORF">GCM10023230_17250</name>
</gene>
<dbReference type="Proteomes" id="UP001500141">
    <property type="component" value="Unassembled WGS sequence"/>
</dbReference>
<dbReference type="InterPro" id="IPR054333">
    <property type="entry name" value="REase-ARP-assoc"/>
</dbReference>
<evidence type="ECO:0000256" key="1">
    <source>
        <dbReference type="SAM" id="Coils"/>
    </source>
</evidence>
<comment type="caution">
    <text evidence="2">The sequence shown here is derived from an EMBL/GenBank/DDBJ whole genome shotgun (WGS) entry which is preliminary data.</text>
</comment>
<proteinExistence type="predicted"/>
<evidence type="ECO:0000313" key="3">
    <source>
        <dbReference type="Proteomes" id="UP001500141"/>
    </source>
</evidence>
<accession>A0ABP8ZX89</accession>
<evidence type="ECO:0000313" key="2">
    <source>
        <dbReference type="EMBL" id="GAA4767961.1"/>
    </source>
</evidence>
<dbReference type="RefSeq" id="WP_264542036.1">
    <property type="nucleotide sequence ID" value="NZ_BAABIP010000015.1"/>
</dbReference>
<reference evidence="3" key="1">
    <citation type="journal article" date="2019" name="Int. J. Syst. Evol. Microbiol.">
        <title>The Global Catalogue of Microorganisms (GCM) 10K type strain sequencing project: providing services to taxonomists for standard genome sequencing and annotation.</title>
        <authorList>
            <consortium name="The Broad Institute Genomics Platform"/>
            <consortium name="The Broad Institute Genome Sequencing Center for Infectious Disease"/>
            <person name="Wu L."/>
            <person name="Ma J."/>
        </authorList>
    </citation>
    <scope>NUCLEOTIDE SEQUENCE [LARGE SCALE GENOMIC DNA]</scope>
    <source>
        <strain evidence="3">JCM 18198</strain>
    </source>
</reference>
<keyword evidence="1" id="KW-0175">Coiled coil</keyword>
<dbReference type="Pfam" id="PF22558">
    <property type="entry name" value="REase-ARP"/>
    <property type="match status" value="1"/>
</dbReference>
<keyword evidence="3" id="KW-1185">Reference proteome</keyword>
<name>A0ABP8ZX89_9FLAO</name>
<protein>
    <submittedName>
        <fullName evidence="2">Uncharacterized protein</fullName>
    </submittedName>
</protein>
<dbReference type="EMBL" id="BAABIP010000015">
    <property type="protein sequence ID" value="GAA4767961.1"/>
    <property type="molecule type" value="Genomic_DNA"/>
</dbReference>